<protein>
    <recommendedName>
        <fullName evidence="5">Secreted protein</fullName>
    </recommendedName>
</protein>
<accession>A0A835EBQ3</accession>
<evidence type="ECO:0008006" key="5">
    <source>
        <dbReference type="Google" id="ProtNLM"/>
    </source>
</evidence>
<evidence type="ECO:0000313" key="3">
    <source>
        <dbReference type="EMBL" id="KAF8679321.1"/>
    </source>
</evidence>
<dbReference type="Proteomes" id="UP000636709">
    <property type="component" value="Unassembled WGS sequence"/>
</dbReference>
<keyword evidence="2" id="KW-0732">Signal</keyword>
<name>A0A835EBQ3_9POAL</name>
<feature type="signal peptide" evidence="2">
    <location>
        <begin position="1"/>
        <end position="20"/>
    </location>
</feature>
<comment type="caution">
    <text evidence="3">The sequence shown here is derived from an EMBL/GenBank/DDBJ whole genome shotgun (WGS) entry which is preliminary data.</text>
</comment>
<proteinExistence type="predicted"/>
<evidence type="ECO:0000256" key="1">
    <source>
        <dbReference type="SAM" id="MobiDB-lite"/>
    </source>
</evidence>
<gene>
    <name evidence="3" type="ORF">HU200_046105</name>
</gene>
<reference evidence="3" key="1">
    <citation type="submission" date="2020-07" db="EMBL/GenBank/DDBJ databases">
        <title>Genome sequence and genetic diversity analysis of an under-domesticated orphan crop, white fonio (Digitaria exilis).</title>
        <authorList>
            <person name="Bennetzen J.L."/>
            <person name="Chen S."/>
            <person name="Ma X."/>
            <person name="Wang X."/>
            <person name="Yssel A.E.J."/>
            <person name="Chaluvadi S.R."/>
            <person name="Johnson M."/>
            <person name="Gangashetty P."/>
            <person name="Hamidou F."/>
            <person name="Sanogo M.D."/>
            <person name="Zwaenepoel A."/>
            <person name="Wallace J."/>
            <person name="Van De Peer Y."/>
            <person name="Van Deynze A."/>
        </authorList>
    </citation>
    <scope>NUCLEOTIDE SEQUENCE</scope>
    <source>
        <tissue evidence="3">Leaves</tissue>
    </source>
</reference>
<keyword evidence="4" id="KW-1185">Reference proteome</keyword>
<sequence>MRRRSTAMIRLATAASACSASPATGAVAAISATSTSTLRAPVTSRKPSPSSRIRCTPSG</sequence>
<dbReference type="EMBL" id="JACEFO010002125">
    <property type="protein sequence ID" value="KAF8679321.1"/>
    <property type="molecule type" value="Genomic_DNA"/>
</dbReference>
<feature type="region of interest" description="Disordered" evidence="1">
    <location>
        <begin position="34"/>
        <end position="59"/>
    </location>
</feature>
<organism evidence="3 4">
    <name type="scientific">Digitaria exilis</name>
    <dbReference type="NCBI Taxonomy" id="1010633"/>
    <lineage>
        <taxon>Eukaryota</taxon>
        <taxon>Viridiplantae</taxon>
        <taxon>Streptophyta</taxon>
        <taxon>Embryophyta</taxon>
        <taxon>Tracheophyta</taxon>
        <taxon>Spermatophyta</taxon>
        <taxon>Magnoliopsida</taxon>
        <taxon>Liliopsida</taxon>
        <taxon>Poales</taxon>
        <taxon>Poaceae</taxon>
        <taxon>PACMAD clade</taxon>
        <taxon>Panicoideae</taxon>
        <taxon>Panicodae</taxon>
        <taxon>Paniceae</taxon>
        <taxon>Anthephorinae</taxon>
        <taxon>Digitaria</taxon>
    </lineage>
</organism>
<evidence type="ECO:0000256" key="2">
    <source>
        <dbReference type="SAM" id="SignalP"/>
    </source>
</evidence>
<feature type="compositionally biased region" description="Polar residues" evidence="1">
    <location>
        <begin position="45"/>
        <end position="59"/>
    </location>
</feature>
<feature type="chain" id="PRO_5033033825" description="Secreted protein" evidence="2">
    <location>
        <begin position="21"/>
        <end position="59"/>
    </location>
</feature>
<dbReference type="AlphaFoldDB" id="A0A835EBQ3"/>
<evidence type="ECO:0000313" key="4">
    <source>
        <dbReference type="Proteomes" id="UP000636709"/>
    </source>
</evidence>